<dbReference type="SUPFAM" id="SSF47446">
    <property type="entry name" value="Signal peptide-binding domain"/>
    <property type="match status" value="1"/>
</dbReference>
<evidence type="ECO:0000313" key="3">
    <source>
        <dbReference type="Proteomes" id="UP001165121"/>
    </source>
</evidence>
<accession>A0A9W6XLN9</accession>
<evidence type="ECO:0000256" key="1">
    <source>
        <dbReference type="SAM" id="MobiDB-lite"/>
    </source>
</evidence>
<keyword evidence="3" id="KW-1185">Reference proteome</keyword>
<sequence length="376" mass="40390">MYPNSSSARSNLLEQLHWSDPTFNDLFKSICAQFPPLKTDADPFRFLRPRDDGGGDASERDARGGAPAAAPDPAGCSGELRPADGGAVAAARHERVLQHQEDGLGQAGGAQPAQAGWAAAGVFQTGGRAGADRCGCGAAAEEAYKQQMIELSQKDKFDLNGFYDHLKVGAWGRCGACCCGAQSGWRSMIPGVSTMVELAAGWALVWTRSGADGGDGCCCRVTDCCPADEGVHGDPRVDGGMQAMMGVRCGVPMLIGVDCVAPMLQPEYRENPRLINGKVKRKISEKAGHSPEEINNMLRNYEQLSALHIWLVKRVERGLNIPETLDETTEMVRQDPTGFPAKKFRYATVVLVHFALQPTDLCQLQQDEAASLLIRA</sequence>
<dbReference type="EMBL" id="BSXT01001290">
    <property type="protein sequence ID" value="GMF40882.1"/>
    <property type="molecule type" value="Genomic_DNA"/>
</dbReference>
<dbReference type="GO" id="GO:0048500">
    <property type="term" value="C:signal recognition particle"/>
    <property type="evidence" value="ECO:0007669"/>
    <property type="project" value="InterPro"/>
</dbReference>
<feature type="region of interest" description="Disordered" evidence="1">
    <location>
        <begin position="41"/>
        <end position="84"/>
    </location>
</feature>
<dbReference type="Proteomes" id="UP001165121">
    <property type="component" value="Unassembled WGS sequence"/>
</dbReference>
<dbReference type="Gene3D" id="1.10.260.30">
    <property type="entry name" value="Signal recognition particle, SRP54 subunit, M-domain"/>
    <property type="match status" value="1"/>
</dbReference>
<dbReference type="OrthoDB" id="59809at2759"/>
<evidence type="ECO:0000313" key="2">
    <source>
        <dbReference type="EMBL" id="GMF40882.1"/>
    </source>
</evidence>
<reference evidence="2" key="1">
    <citation type="submission" date="2023-04" db="EMBL/GenBank/DDBJ databases">
        <title>Phytophthora fragariaefolia NBRC 109709.</title>
        <authorList>
            <person name="Ichikawa N."/>
            <person name="Sato H."/>
            <person name="Tonouchi N."/>
        </authorList>
    </citation>
    <scope>NUCLEOTIDE SEQUENCE</scope>
    <source>
        <strain evidence="2">NBRC 109709</strain>
    </source>
</reference>
<dbReference type="InterPro" id="IPR036891">
    <property type="entry name" value="Signal_recog_part_SRP54_M_sf"/>
</dbReference>
<proteinExistence type="predicted"/>
<dbReference type="GO" id="GO:0006614">
    <property type="term" value="P:SRP-dependent cotranslational protein targeting to membrane"/>
    <property type="evidence" value="ECO:0007669"/>
    <property type="project" value="InterPro"/>
</dbReference>
<name>A0A9W6XLN9_9STRA</name>
<comment type="caution">
    <text evidence="2">The sequence shown here is derived from an EMBL/GenBank/DDBJ whole genome shotgun (WGS) entry which is preliminary data.</text>
</comment>
<gene>
    <name evidence="2" type="ORF">Pfra01_001270800</name>
</gene>
<protein>
    <submittedName>
        <fullName evidence="2">Unnamed protein product</fullName>
    </submittedName>
</protein>
<organism evidence="2 3">
    <name type="scientific">Phytophthora fragariaefolia</name>
    <dbReference type="NCBI Taxonomy" id="1490495"/>
    <lineage>
        <taxon>Eukaryota</taxon>
        <taxon>Sar</taxon>
        <taxon>Stramenopiles</taxon>
        <taxon>Oomycota</taxon>
        <taxon>Peronosporomycetes</taxon>
        <taxon>Peronosporales</taxon>
        <taxon>Peronosporaceae</taxon>
        <taxon>Phytophthora</taxon>
    </lineage>
</organism>
<dbReference type="GO" id="GO:0008312">
    <property type="term" value="F:7S RNA binding"/>
    <property type="evidence" value="ECO:0007669"/>
    <property type="project" value="InterPro"/>
</dbReference>
<feature type="compositionally biased region" description="Basic and acidic residues" evidence="1">
    <location>
        <begin position="41"/>
        <end position="63"/>
    </location>
</feature>
<feature type="compositionally biased region" description="Low complexity" evidence="1">
    <location>
        <begin position="64"/>
        <end position="75"/>
    </location>
</feature>
<dbReference type="AlphaFoldDB" id="A0A9W6XLN9"/>